<name>A0AAV7JGM7_9METZ</name>
<reference evidence="1 2" key="1">
    <citation type="journal article" date="2023" name="BMC Biol.">
        <title>The compact genome of the sponge Oopsacas minuta (Hexactinellida) is lacking key metazoan core genes.</title>
        <authorList>
            <person name="Santini S."/>
            <person name="Schenkelaars Q."/>
            <person name="Jourda C."/>
            <person name="Duchesne M."/>
            <person name="Belahbib H."/>
            <person name="Rocher C."/>
            <person name="Selva M."/>
            <person name="Riesgo A."/>
            <person name="Vervoort M."/>
            <person name="Leys S.P."/>
            <person name="Kodjabachian L."/>
            <person name="Le Bivic A."/>
            <person name="Borchiellini C."/>
            <person name="Claverie J.M."/>
            <person name="Renard E."/>
        </authorList>
    </citation>
    <scope>NUCLEOTIDE SEQUENCE [LARGE SCALE GENOMIC DNA]</scope>
    <source>
        <strain evidence="1">SPO-2</strain>
    </source>
</reference>
<dbReference type="Proteomes" id="UP001165289">
    <property type="component" value="Unassembled WGS sequence"/>
</dbReference>
<organism evidence="1 2">
    <name type="scientific">Oopsacas minuta</name>
    <dbReference type="NCBI Taxonomy" id="111878"/>
    <lineage>
        <taxon>Eukaryota</taxon>
        <taxon>Metazoa</taxon>
        <taxon>Porifera</taxon>
        <taxon>Hexactinellida</taxon>
        <taxon>Hexasterophora</taxon>
        <taxon>Lyssacinosida</taxon>
        <taxon>Leucopsacidae</taxon>
        <taxon>Oopsacas</taxon>
    </lineage>
</organism>
<evidence type="ECO:0000313" key="2">
    <source>
        <dbReference type="Proteomes" id="UP001165289"/>
    </source>
</evidence>
<proteinExistence type="predicted"/>
<evidence type="ECO:0000313" key="1">
    <source>
        <dbReference type="EMBL" id="KAI6647576.1"/>
    </source>
</evidence>
<comment type="caution">
    <text evidence="1">The sequence shown here is derived from an EMBL/GenBank/DDBJ whole genome shotgun (WGS) entry which is preliminary data.</text>
</comment>
<sequence length="98" mass="11575">MVGTGNEVNLKVKHQDRRSRIVHINRVKPRCVRKDEITGNQDFQFPLGYSISESENVDSETIPMEITFVWSLAKNYERKGAKIFTPYEREKFYTFVLF</sequence>
<keyword evidence="2" id="KW-1185">Reference proteome</keyword>
<dbReference type="AlphaFoldDB" id="A0AAV7JGM7"/>
<gene>
    <name evidence="1" type="ORF">LOD99_8753</name>
</gene>
<accession>A0AAV7JGM7</accession>
<protein>
    <submittedName>
        <fullName evidence="1">Uncharacterized protein</fullName>
    </submittedName>
</protein>
<dbReference type="EMBL" id="JAKMXF010000341">
    <property type="protein sequence ID" value="KAI6647576.1"/>
    <property type="molecule type" value="Genomic_DNA"/>
</dbReference>